<feature type="compositionally biased region" description="Acidic residues" evidence="1">
    <location>
        <begin position="79"/>
        <end position="92"/>
    </location>
</feature>
<dbReference type="Proteomes" id="UP000008022">
    <property type="component" value="Unassembled WGS sequence"/>
</dbReference>
<feature type="region of interest" description="Disordered" evidence="1">
    <location>
        <begin position="30"/>
        <end position="111"/>
    </location>
</feature>
<feature type="compositionally biased region" description="Polar residues" evidence="1">
    <location>
        <begin position="45"/>
        <end position="62"/>
    </location>
</feature>
<accession>A0A0E0NS89</accession>
<evidence type="ECO:0000313" key="3">
    <source>
        <dbReference type="Proteomes" id="UP000008022"/>
    </source>
</evidence>
<evidence type="ECO:0000256" key="1">
    <source>
        <dbReference type="SAM" id="MobiDB-lite"/>
    </source>
</evidence>
<reference evidence="3" key="1">
    <citation type="submission" date="2013-06" db="EMBL/GenBank/DDBJ databases">
        <authorList>
            <person name="Zhao Q."/>
        </authorList>
    </citation>
    <scope>NUCLEOTIDE SEQUENCE</scope>
    <source>
        <strain evidence="3">cv. W1943</strain>
    </source>
</reference>
<protein>
    <submittedName>
        <fullName evidence="2">Uncharacterized protein</fullName>
    </submittedName>
</protein>
<keyword evidence="3" id="KW-1185">Reference proteome</keyword>
<dbReference type="AlphaFoldDB" id="A0A0E0NS89"/>
<name>A0A0E0NS89_ORYRU</name>
<sequence>MATIRYTSFRKKNSRISKQIVEKYWLHTRRASDCGGDSGGLWTPTPEQYTTLQHNTSQSPALTVSSSHAVSVTAGDSCDGGEEEEEEEEDDGKSESYSWEMQNGARASLSS</sequence>
<dbReference type="EnsemblPlants" id="ORUFI03G10260.1">
    <property type="protein sequence ID" value="ORUFI03G10260.1"/>
    <property type="gene ID" value="ORUFI03G10260"/>
</dbReference>
<evidence type="ECO:0000313" key="2">
    <source>
        <dbReference type="EnsemblPlants" id="ORUFI03G10260.1"/>
    </source>
</evidence>
<feature type="compositionally biased region" description="Low complexity" evidence="1">
    <location>
        <begin position="63"/>
        <end position="77"/>
    </location>
</feature>
<organism evidence="2 3">
    <name type="scientific">Oryza rufipogon</name>
    <name type="common">Brownbeard rice</name>
    <name type="synonym">Asian wild rice</name>
    <dbReference type="NCBI Taxonomy" id="4529"/>
    <lineage>
        <taxon>Eukaryota</taxon>
        <taxon>Viridiplantae</taxon>
        <taxon>Streptophyta</taxon>
        <taxon>Embryophyta</taxon>
        <taxon>Tracheophyta</taxon>
        <taxon>Spermatophyta</taxon>
        <taxon>Magnoliopsida</taxon>
        <taxon>Liliopsida</taxon>
        <taxon>Poales</taxon>
        <taxon>Poaceae</taxon>
        <taxon>BOP clade</taxon>
        <taxon>Oryzoideae</taxon>
        <taxon>Oryzeae</taxon>
        <taxon>Oryzinae</taxon>
        <taxon>Oryza</taxon>
    </lineage>
</organism>
<dbReference type="HOGENOM" id="CLU_036551_2_0_1"/>
<dbReference type="Gramene" id="ORUFI03G10260.1">
    <property type="protein sequence ID" value="ORUFI03G10260.1"/>
    <property type="gene ID" value="ORUFI03G10260"/>
</dbReference>
<proteinExistence type="predicted"/>
<reference evidence="2" key="2">
    <citation type="submission" date="2015-06" db="UniProtKB">
        <authorList>
            <consortium name="EnsemblPlants"/>
        </authorList>
    </citation>
    <scope>IDENTIFICATION</scope>
</reference>